<organism evidence="2">
    <name type="scientific">marine sediment metagenome</name>
    <dbReference type="NCBI Taxonomy" id="412755"/>
    <lineage>
        <taxon>unclassified sequences</taxon>
        <taxon>metagenomes</taxon>
        <taxon>ecological metagenomes</taxon>
    </lineage>
</organism>
<dbReference type="CDD" id="cd02238">
    <property type="entry name" value="cupin_KdgF"/>
    <property type="match status" value="1"/>
</dbReference>
<gene>
    <name evidence="2" type="ORF">LCGC14_0640460</name>
</gene>
<dbReference type="InterPro" id="IPR011051">
    <property type="entry name" value="RmlC_Cupin_sf"/>
</dbReference>
<name>A0A0F9RIQ8_9ZZZZ</name>
<dbReference type="Gene3D" id="2.60.120.10">
    <property type="entry name" value="Jelly Rolls"/>
    <property type="match status" value="1"/>
</dbReference>
<dbReference type="SUPFAM" id="SSF51182">
    <property type="entry name" value="RmlC-like cupins"/>
    <property type="match status" value="1"/>
</dbReference>
<dbReference type="InterPro" id="IPR052535">
    <property type="entry name" value="Bacilysin_H2HPP_isomerase"/>
</dbReference>
<protein>
    <recommendedName>
        <fullName evidence="1">Cupin type-2 domain-containing protein</fullName>
    </recommendedName>
</protein>
<dbReference type="InterPro" id="IPR013096">
    <property type="entry name" value="Cupin_2"/>
</dbReference>
<evidence type="ECO:0000259" key="1">
    <source>
        <dbReference type="Pfam" id="PF07883"/>
    </source>
</evidence>
<dbReference type="InterPro" id="IPR014710">
    <property type="entry name" value="RmlC-like_jellyroll"/>
</dbReference>
<feature type="domain" description="Cupin type-2" evidence="1">
    <location>
        <begin position="32"/>
        <end position="92"/>
    </location>
</feature>
<dbReference type="AlphaFoldDB" id="A0A0F9RIQ8"/>
<proteinExistence type="predicted"/>
<dbReference type="PANTHER" id="PTHR40112">
    <property type="entry name" value="H2HPP ISOMERASE"/>
    <property type="match status" value="1"/>
</dbReference>
<sequence length="105" mass="12210">MITKKENSKRREFKGVKFELLSYGKKSMITKMNYKPDDKVPFHNHPNEQAGYVISGKIRLQFESYDEILQSGDTYVIPENVDHSLEVIEAGEVIDVFIPPRDDYL</sequence>
<accession>A0A0F9RIQ8</accession>
<dbReference type="PANTHER" id="PTHR40112:SF1">
    <property type="entry name" value="H2HPP ISOMERASE"/>
    <property type="match status" value="1"/>
</dbReference>
<dbReference type="Pfam" id="PF07883">
    <property type="entry name" value="Cupin_2"/>
    <property type="match status" value="1"/>
</dbReference>
<comment type="caution">
    <text evidence="2">The sequence shown here is derived from an EMBL/GenBank/DDBJ whole genome shotgun (WGS) entry which is preliminary data.</text>
</comment>
<evidence type="ECO:0000313" key="2">
    <source>
        <dbReference type="EMBL" id="KKN49677.1"/>
    </source>
</evidence>
<dbReference type="EMBL" id="LAZR01001156">
    <property type="protein sequence ID" value="KKN49677.1"/>
    <property type="molecule type" value="Genomic_DNA"/>
</dbReference>
<reference evidence="2" key="1">
    <citation type="journal article" date="2015" name="Nature">
        <title>Complex archaea that bridge the gap between prokaryotes and eukaryotes.</title>
        <authorList>
            <person name="Spang A."/>
            <person name="Saw J.H."/>
            <person name="Jorgensen S.L."/>
            <person name="Zaremba-Niedzwiedzka K."/>
            <person name="Martijn J."/>
            <person name="Lind A.E."/>
            <person name="van Eijk R."/>
            <person name="Schleper C."/>
            <person name="Guy L."/>
            <person name="Ettema T.J."/>
        </authorList>
    </citation>
    <scope>NUCLEOTIDE SEQUENCE</scope>
</reference>